<protein>
    <submittedName>
        <fullName evidence="3">Uncharacterized protein</fullName>
    </submittedName>
</protein>
<evidence type="ECO:0000313" key="4">
    <source>
        <dbReference type="Proteomes" id="UP000278143"/>
    </source>
</evidence>
<dbReference type="AlphaFoldDB" id="A0A4V1J1P2"/>
<feature type="coiled-coil region" evidence="1">
    <location>
        <begin position="95"/>
        <end position="122"/>
    </location>
</feature>
<keyword evidence="2" id="KW-0732">Signal</keyword>
<keyword evidence="4" id="KW-1185">Reference proteome</keyword>
<evidence type="ECO:0000256" key="1">
    <source>
        <dbReference type="SAM" id="Coils"/>
    </source>
</evidence>
<dbReference type="Proteomes" id="UP000278143">
    <property type="component" value="Unassembled WGS sequence"/>
</dbReference>
<gene>
    <name evidence="3" type="ORF">SYNPS1DRAFT_22347</name>
</gene>
<organism evidence="3 4">
    <name type="scientific">Syncephalis pseudoplumigaleata</name>
    <dbReference type="NCBI Taxonomy" id="1712513"/>
    <lineage>
        <taxon>Eukaryota</taxon>
        <taxon>Fungi</taxon>
        <taxon>Fungi incertae sedis</taxon>
        <taxon>Zoopagomycota</taxon>
        <taxon>Zoopagomycotina</taxon>
        <taxon>Zoopagomycetes</taxon>
        <taxon>Zoopagales</taxon>
        <taxon>Piptocephalidaceae</taxon>
        <taxon>Syncephalis</taxon>
    </lineage>
</organism>
<dbReference type="EMBL" id="KZ989631">
    <property type="protein sequence ID" value="RKP25749.1"/>
    <property type="molecule type" value="Genomic_DNA"/>
</dbReference>
<evidence type="ECO:0000313" key="3">
    <source>
        <dbReference type="EMBL" id="RKP25749.1"/>
    </source>
</evidence>
<feature type="chain" id="PRO_5020423622" evidence="2">
    <location>
        <begin position="24"/>
        <end position="125"/>
    </location>
</feature>
<feature type="signal peptide" evidence="2">
    <location>
        <begin position="1"/>
        <end position="23"/>
    </location>
</feature>
<name>A0A4V1J1P2_9FUNG</name>
<accession>A0A4V1J1P2</accession>
<reference evidence="4" key="1">
    <citation type="journal article" date="2018" name="Nat. Microbiol.">
        <title>Leveraging single-cell genomics to expand the fungal tree of life.</title>
        <authorList>
            <person name="Ahrendt S.R."/>
            <person name="Quandt C.A."/>
            <person name="Ciobanu D."/>
            <person name="Clum A."/>
            <person name="Salamov A."/>
            <person name="Andreopoulos B."/>
            <person name="Cheng J.F."/>
            <person name="Woyke T."/>
            <person name="Pelin A."/>
            <person name="Henrissat B."/>
            <person name="Reynolds N.K."/>
            <person name="Benny G.L."/>
            <person name="Smith M.E."/>
            <person name="James T.Y."/>
            <person name="Grigoriev I.V."/>
        </authorList>
    </citation>
    <scope>NUCLEOTIDE SEQUENCE [LARGE SCALE GENOMIC DNA]</scope>
    <source>
        <strain evidence="4">Benny S71-1</strain>
    </source>
</reference>
<sequence>MKVSTAVVIVAVAAMASLAIVDAKPVLARRADRTEQQQAVGDQLKLKLIARLQKTVDELLVHNEARRQLLNKLINDNRKNVKLIEQQQMTVDEQLARNEARQEQLMKRIMLHEEQLKNAKKLSLP</sequence>
<keyword evidence="1" id="KW-0175">Coiled coil</keyword>
<evidence type="ECO:0000256" key="2">
    <source>
        <dbReference type="SAM" id="SignalP"/>
    </source>
</evidence>
<proteinExistence type="predicted"/>